<dbReference type="GO" id="GO:0005634">
    <property type="term" value="C:nucleus"/>
    <property type="evidence" value="ECO:0007669"/>
    <property type="project" value="TreeGrafter"/>
</dbReference>
<dbReference type="InterPro" id="IPR003591">
    <property type="entry name" value="Leu-rich_rpt_typical-subtyp"/>
</dbReference>
<dbReference type="AlphaFoldDB" id="A0A196S6X2"/>
<dbReference type="Gene3D" id="3.80.10.10">
    <property type="entry name" value="Ribonuclease Inhibitor"/>
    <property type="match status" value="2"/>
</dbReference>
<sequence>MESCKRGNSVDSSAMNAILDYVDFRQQQFLRMLSRSMNSIILGRYAQLVLFQTTDNLPHLFVYCTSLRHLHVISITRRRDVAALCSVIQAGALHMLITLDLQYCRFTDSNIRLLCNALCSGNCSRLQILRLSNNAVGVAGSTALATCLARGALPSIRYLDMQHNLLFSEGVKRIGGSFIHFRCRNVQSLDFSRCHLANPGMAALCASLDQCPLINLRYLRLYWNSFTAGAMKHLAMSVSLGVLDNLEVLDVSRNRIGWKGVAVLAESILRGDHLRGLRVLILHSCALGPIAMRWVGVLLRRLRELRVLSLGNNRIKADGVRFLFEGFRFDSFFYPNLRILDLTNNQIGEKGVWYLVSMIRNNNCPRLEELSLISNDLRDNGLLKLLYVVKFGFLPHLRILYLSDNKLQDASVLALIALLRQCKIAPSAELHIGCNALSNTVVQELVSLLYLPHSGGEPVLKYVILEKKKKSIPKQLLRRALLPRYQMEEAVEEFC</sequence>
<keyword evidence="4" id="KW-1185">Reference proteome</keyword>
<dbReference type="SMART" id="SM00369">
    <property type="entry name" value="LRR_TYP"/>
    <property type="match status" value="3"/>
</dbReference>
<dbReference type="InterPro" id="IPR027038">
    <property type="entry name" value="RanGap"/>
</dbReference>
<dbReference type="Pfam" id="PF13516">
    <property type="entry name" value="LRR_6"/>
    <property type="match status" value="4"/>
</dbReference>
<protein>
    <submittedName>
        <fullName evidence="3">Leucine-rich repeats-ribonuclease inhibitor domain-containing protein</fullName>
    </submittedName>
</protein>
<dbReference type="SMART" id="SM00368">
    <property type="entry name" value="LRR_RI"/>
    <property type="match status" value="10"/>
</dbReference>
<dbReference type="PANTHER" id="PTHR24113:SF15">
    <property type="entry name" value="NACHT DOMAIN-CONTAINING PROTEIN"/>
    <property type="match status" value="1"/>
</dbReference>
<name>A0A196S6X2_BLAHN</name>
<dbReference type="SUPFAM" id="SSF52047">
    <property type="entry name" value="RNI-like"/>
    <property type="match status" value="1"/>
</dbReference>
<evidence type="ECO:0000313" key="4">
    <source>
        <dbReference type="Proteomes" id="UP000078348"/>
    </source>
</evidence>
<gene>
    <name evidence="3" type="ORF">AV274_5518</name>
</gene>
<dbReference type="GO" id="GO:0048471">
    <property type="term" value="C:perinuclear region of cytoplasm"/>
    <property type="evidence" value="ECO:0007669"/>
    <property type="project" value="TreeGrafter"/>
</dbReference>
<dbReference type="STRING" id="478820.A0A196S6X2"/>
<comment type="caution">
    <text evidence="3">The sequence shown here is derived from an EMBL/GenBank/DDBJ whole genome shotgun (WGS) entry which is preliminary data.</text>
</comment>
<proteinExistence type="predicted"/>
<organism evidence="3 4">
    <name type="scientific">Blastocystis sp. subtype 1 (strain ATCC 50177 / NandII)</name>
    <dbReference type="NCBI Taxonomy" id="478820"/>
    <lineage>
        <taxon>Eukaryota</taxon>
        <taxon>Sar</taxon>
        <taxon>Stramenopiles</taxon>
        <taxon>Bigyra</taxon>
        <taxon>Opalozoa</taxon>
        <taxon>Opalinata</taxon>
        <taxon>Blastocystidae</taxon>
        <taxon>Blastocystis</taxon>
    </lineage>
</organism>
<keyword evidence="2" id="KW-0677">Repeat</keyword>
<dbReference type="InterPro" id="IPR001611">
    <property type="entry name" value="Leu-rich_rpt"/>
</dbReference>
<evidence type="ECO:0000313" key="3">
    <source>
        <dbReference type="EMBL" id="OAO12793.1"/>
    </source>
</evidence>
<accession>A0A196S6X2</accession>
<dbReference type="Proteomes" id="UP000078348">
    <property type="component" value="Unassembled WGS sequence"/>
</dbReference>
<dbReference type="GO" id="GO:0006913">
    <property type="term" value="P:nucleocytoplasmic transport"/>
    <property type="evidence" value="ECO:0007669"/>
    <property type="project" value="TreeGrafter"/>
</dbReference>
<dbReference type="InterPro" id="IPR032675">
    <property type="entry name" value="LRR_dom_sf"/>
</dbReference>
<dbReference type="GO" id="GO:0005829">
    <property type="term" value="C:cytosol"/>
    <property type="evidence" value="ECO:0007669"/>
    <property type="project" value="TreeGrafter"/>
</dbReference>
<dbReference type="EMBL" id="LXWW01000511">
    <property type="protein sequence ID" value="OAO12793.1"/>
    <property type="molecule type" value="Genomic_DNA"/>
</dbReference>
<dbReference type="GO" id="GO:0005096">
    <property type="term" value="F:GTPase activator activity"/>
    <property type="evidence" value="ECO:0007669"/>
    <property type="project" value="InterPro"/>
</dbReference>
<reference evidence="3 4" key="1">
    <citation type="submission" date="2016-05" db="EMBL/GenBank/DDBJ databases">
        <title>Nuclear genome of Blastocystis sp. subtype 1 NandII.</title>
        <authorList>
            <person name="Gentekaki E."/>
            <person name="Curtis B."/>
            <person name="Stairs C."/>
            <person name="Eme L."/>
            <person name="Herman E."/>
            <person name="Klimes V."/>
            <person name="Arias M.C."/>
            <person name="Elias M."/>
            <person name="Hilliou F."/>
            <person name="Klute M."/>
            <person name="Malik S.-B."/>
            <person name="Pightling A."/>
            <person name="Rachubinski R."/>
            <person name="Salas D."/>
            <person name="Schlacht A."/>
            <person name="Suga H."/>
            <person name="Archibald J."/>
            <person name="Ball S.G."/>
            <person name="Clark G."/>
            <person name="Dacks J."/>
            <person name="Van Der Giezen M."/>
            <person name="Tsaousis A."/>
            <person name="Roger A."/>
        </authorList>
    </citation>
    <scope>NUCLEOTIDE SEQUENCE [LARGE SCALE GENOMIC DNA]</scope>
    <source>
        <strain evidence="4">ATCC 50177 / NandII</strain>
    </source>
</reference>
<dbReference type="OrthoDB" id="120976at2759"/>
<dbReference type="PANTHER" id="PTHR24113">
    <property type="entry name" value="RAN GTPASE-ACTIVATING PROTEIN 1"/>
    <property type="match status" value="1"/>
</dbReference>
<evidence type="ECO:0000256" key="2">
    <source>
        <dbReference type="ARBA" id="ARBA00022737"/>
    </source>
</evidence>
<dbReference type="GO" id="GO:0031267">
    <property type="term" value="F:small GTPase binding"/>
    <property type="evidence" value="ECO:0007669"/>
    <property type="project" value="TreeGrafter"/>
</dbReference>
<evidence type="ECO:0000256" key="1">
    <source>
        <dbReference type="ARBA" id="ARBA00022614"/>
    </source>
</evidence>
<keyword evidence="1" id="KW-0433">Leucine-rich repeat</keyword>